<keyword evidence="5" id="KW-0460">Magnesium</keyword>
<dbReference type="PROSITE" id="PS51462">
    <property type="entry name" value="NUDIX"/>
    <property type="match status" value="1"/>
</dbReference>
<keyword evidence="3" id="KW-0479">Metal-binding</keyword>
<dbReference type="SUPFAM" id="SSF55811">
    <property type="entry name" value="Nudix"/>
    <property type="match status" value="1"/>
</dbReference>
<evidence type="ECO:0000256" key="6">
    <source>
        <dbReference type="ARBA" id="ARBA00023211"/>
    </source>
</evidence>
<evidence type="ECO:0000313" key="8">
    <source>
        <dbReference type="EMBL" id="CAA9549384.1"/>
    </source>
</evidence>
<dbReference type="InterPro" id="IPR000086">
    <property type="entry name" value="NUDIX_hydrolase_dom"/>
</dbReference>
<dbReference type="Gene3D" id="3.90.79.10">
    <property type="entry name" value="Nucleoside Triphosphate Pyrophosphohydrolase"/>
    <property type="match status" value="1"/>
</dbReference>
<evidence type="ECO:0000256" key="4">
    <source>
        <dbReference type="ARBA" id="ARBA00022801"/>
    </source>
</evidence>
<dbReference type="GO" id="GO:0016818">
    <property type="term" value="F:hydrolase activity, acting on acid anhydrides, in phosphorus-containing anhydrides"/>
    <property type="evidence" value="ECO:0007669"/>
    <property type="project" value="InterPro"/>
</dbReference>
<evidence type="ECO:0000256" key="3">
    <source>
        <dbReference type="ARBA" id="ARBA00022723"/>
    </source>
</evidence>
<evidence type="ECO:0000256" key="2">
    <source>
        <dbReference type="ARBA" id="ARBA00001946"/>
    </source>
</evidence>
<evidence type="ECO:0000259" key="7">
    <source>
        <dbReference type="PROSITE" id="PS51462"/>
    </source>
</evidence>
<dbReference type="InterPro" id="IPR039121">
    <property type="entry name" value="NUDT19"/>
</dbReference>
<dbReference type="GO" id="GO:0046872">
    <property type="term" value="F:metal ion binding"/>
    <property type="evidence" value="ECO:0007669"/>
    <property type="project" value="UniProtKB-KW"/>
</dbReference>
<accession>A0A6J4UJ18</accession>
<organism evidence="8">
    <name type="scientific">uncultured Thermomicrobiales bacterium</name>
    <dbReference type="NCBI Taxonomy" id="1645740"/>
    <lineage>
        <taxon>Bacteria</taxon>
        <taxon>Pseudomonadati</taxon>
        <taxon>Thermomicrobiota</taxon>
        <taxon>Thermomicrobia</taxon>
        <taxon>Thermomicrobiales</taxon>
        <taxon>environmental samples</taxon>
    </lineage>
</organism>
<proteinExistence type="predicted"/>
<dbReference type="InterPro" id="IPR015797">
    <property type="entry name" value="NUDIX_hydrolase-like_dom_sf"/>
</dbReference>
<dbReference type="AlphaFoldDB" id="A0A6J4UJ18"/>
<reference evidence="8" key="1">
    <citation type="submission" date="2020-02" db="EMBL/GenBank/DDBJ databases">
        <authorList>
            <person name="Meier V. D."/>
        </authorList>
    </citation>
    <scope>NUCLEOTIDE SEQUENCE</scope>
    <source>
        <strain evidence="8">AVDCRST_MAG18</strain>
    </source>
</reference>
<sequence length="272" mass="29413">MVGETRALPRAASVVLLREAEGEEPFEVYMLRRPDSARFAPGAYSFPGGVLDAPDYDVASTSIHALPGGMTVTATHRRVEALPGFAAPDSATTGALIVCAVRELFEEAGVLIVREEGGGLLPLDNEARWAAAREDLLAGVLPFGRLLREENLTIAPDDLIYFAHWITPEASRIRFDTHFFLGVLPPGQGATHWAGEMAAGEWLTPRVGLTRHARGGLPMLPVQTKHLERFAQFDSLAALLDHARTKAVPPVLPTLNPDGREATLPEEVAACW</sequence>
<name>A0A6J4UJ18_9BACT</name>
<dbReference type="PANTHER" id="PTHR12318:SF0">
    <property type="entry name" value="ACYL-COENZYME A DIPHOSPHATASE NUDT19"/>
    <property type="match status" value="1"/>
</dbReference>
<feature type="domain" description="Nudix hydrolase" evidence="7">
    <location>
        <begin position="7"/>
        <end position="190"/>
    </location>
</feature>
<dbReference type="PANTHER" id="PTHR12318">
    <property type="entry name" value="TESTOSTERONE-REGULATED PROTEIN RP2"/>
    <property type="match status" value="1"/>
</dbReference>
<evidence type="ECO:0000256" key="1">
    <source>
        <dbReference type="ARBA" id="ARBA00001936"/>
    </source>
</evidence>
<protein>
    <recommendedName>
        <fullName evidence="7">Nudix hydrolase domain-containing protein</fullName>
    </recommendedName>
</protein>
<comment type="cofactor">
    <cofactor evidence="1">
        <name>Mn(2+)</name>
        <dbReference type="ChEBI" id="CHEBI:29035"/>
    </cofactor>
</comment>
<keyword evidence="6" id="KW-0464">Manganese</keyword>
<keyword evidence="4" id="KW-0378">Hydrolase</keyword>
<dbReference type="EMBL" id="CADCWN010000015">
    <property type="protein sequence ID" value="CAA9549384.1"/>
    <property type="molecule type" value="Genomic_DNA"/>
</dbReference>
<dbReference type="CDD" id="cd18870">
    <property type="entry name" value="NUDIX_AcylCoAdiphos_Nudt19"/>
    <property type="match status" value="1"/>
</dbReference>
<gene>
    <name evidence="8" type="ORF">AVDCRST_MAG18-170</name>
</gene>
<evidence type="ECO:0000256" key="5">
    <source>
        <dbReference type="ARBA" id="ARBA00022842"/>
    </source>
</evidence>
<comment type="cofactor">
    <cofactor evidence="2">
        <name>Mg(2+)</name>
        <dbReference type="ChEBI" id="CHEBI:18420"/>
    </cofactor>
</comment>